<dbReference type="RefSeq" id="WP_188755402.1">
    <property type="nucleotide sequence ID" value="NZ_BMJY01000003.1"/>
</dbReference>
<sequence>MFVATLDEEFAGFISVSGRAHVLHGAHAQRLGVFRSHRDARAALRHHTGPPSRP</sequence>
<reference evidence="1" key="1">
    <citation type="journal article" date="2014" name="Int. J. Syst. Evol. Microbiol.">
        <title>Complete genome sequence of Corynebacterium casei LMG S-19264T (=DSM 44701T), isolated from a smear-ripened cheese.</title>
        <authorList>
            <consortium name="US DOE Joint Genome Institute (JGI-PGF)"/>
            <person name="Walter F."/>
            <person name="Albersmeier A."/>
            <person name="Kalinowski J."/>
            <person name="Ruckert C."/>
        </authorList>
    </citation>
    <scope>NUCLEOTIDE SEQUENCE</scope>
    <source>
        <strain evidence="1">CGMCC 1.15794</strain>
    </source>
</reference>
<proteinExistence type="predicted"/>
<reference evidence="1" key="2">
    <citation type="submission" date="2020-09" db="EMBL/GenBank/DDBJ databases">
        <authorList>
            <person name="Sun Q."/>
            <person name="Zhou Y."/>
        </authorList>
    </citation>
    <scope>NUCLEOTIDE SEQUENCE</scope>
    <source>
        <strain evidence="1">CGMCC 1.15794</strain>
    </source>
</reference>
<gene>
    <name evidence="1" type="ORF">GCM10010921_12780</name>
</gene>
<name>A0A917IEL8_9MICO</name>
<evidence type="ECO:0000313" key="2">
    <source>
        <dbReference type="Proteomes" id="UP000657592"/>
    </source>
</evidence>
<protein>
    <submittedName>
        <fullName evidence="1">Uncharacterized protein</fullName>
    </submittedName>
</protein>
<comment type="caution">
    <text evidence="1">The sequence shown here is derived from an EMBL/GenBank/DDBJ whole genome shotgun (WGS) entry which is preliminary data.</text>
</comment>
<dbReference type="AlphaFoldDB" id="A0A917IEL8"/>
<dbReference type="Proteomes" id="UP000657592">
    <property type="component" value="Unassembled WGS sequence"/>
</dbReference>
<organism evidence="1 2">
    <name type="scientific">Microbacterium album</name>
    <dbReference type="NCBI Taxonomy" id="2053191"/>
    <lineage>
        <taxon>Bacteria</taxon>
        <taxon>Bacillati</taxon>
        <taxon>Actinomycetota</taxon>
        <taxon>Actinomycetes</taxon>
        <taxon>Micrococcales</taxon>
        <taxon>Microbacteriaceae</taxon>
        <taxon>Microbacterium</taxon>
    </lineage>
</organism>
<dbReference type="EMBL" id="BMJY01000003">
    <property type="protein sequence ID" value="GGH40687.1"/>
    <property type="molecule type" value="Genomic_DNA"/>
</dbReference>
<keyword evidence="2" id="KW-1185">Reference proteome</keyword>
<evidence type="ECO:0000313" key="1">
    <source>
        <dbReference type="EMBL" id="GGH40687.1"/>
    </source>
</evidence>
<accession>A0A917IEL8</accession>